<feature type="transmembrane region" description="Helical" evidence="2">
    <location>
        <begin position="162"/>
        <end position="180"/>
    </location>
</feature>
<dbReference type="InterPro" id="IPR037185">
    <property type="entry name" value="EmrE-like"/>
</dbReference>
<evidence type="ECO:0000313" key="4">
    <source>
        <dbReference type="EMBL" id="EHP40099.1"/>
    </source>
</evidence>
<dbReference type="PATRIC" id="fig|1127483.3.peg.5541"/>
<feature type="transmembrane region" description="Helical" evidence="2">
    <location>
        <begin position="21"/>
        <end position="39"/>
    </location>
</feature>
<dbReference type="InterPro" id="IPR000620">
    <property type="entry name" value="EamA_dom"/>
</dbReference>
<dbReference type="SUPFAM" id="SSF103481">
    <property type="entry name" value="Multidrug resistance efflux transporter EmrE"/>
    <property type="match status" value="1"/>
</dbReference>
<dbReference type="Pfam" id="PF00892">
    <property type="entry name" value="EamA"/>
    <property type="match status" value="1"/>
</dbReference>
<accession>H1SBJ8</accession>
<feature type="transmembrane region" description="Helical" evidence="2">
    <location>
        <begin position="104"/>
        <end position="126"/>
    </location>
</feature>
<keyword evidence="2" id="KW-0812">Transmembrane</keyword>
<evidence type="ECO:0000313" key="5">
    <source>
        <dbReference type="Proteomes" id="UP000005808"/>
    </source>
</evidence>
<keyword evidence="2" id="KW-0472">Membrane</keyword>
<dbReference type="GO" id="GO:0016020">
    <property type="term" value="C:membrane"/>
    <property type="evidence" value="ECO:0007669"/>
    <property type="project" value="InterPro"/>
</dbReference>
<name>H1SBJ8_9BURK</name>
<feature type="region of interest" description="Disordered" evidence="1">
    <location>
        <begin position="221"/>
        <end position="244"/>
    </location>
</feature>
<evidence type="ECO:0000256" key="2">
    <source>
        <dbReference type="SAM" id="Phobius"/>
    </source>
</evidence>
<sequence>MSNLPPASTASAPADPHAFKSTLSILLGASVWGIAWFPYRVLAGWGLGGMTAAALVSAMAALIALVAFARHLGGLRWSWLFVAIGLAAGVTNAGFVWGSVNGHVMRVLLLFYLTPVWTALFARVFLGEKLSASGLLLVVLALFGAGLMLWTPEVGLPLPTHAAEWSGLIGGMGFAVNNVLSRRAGQALSGDGCAPAHRDGLPGLHGCGPALRAVAGAGRRGAGAGDRLGRPGADAGPRRHAGAEQFGGPVWAATPSGQPGIAADAIRDRDRGGVVVVAGHRDAELEGGGRRRVHRGGRRLVGAGAPYQGAPRQQRRRCGGPGAAAAIADALRQ</sequence>
<feature type="domain" description="EamA" evidence="3">
    <location>
        <begin position="23"/>
        <end position="149"/>
    </location>
</feature>
<proteinExistence type="predicted"/>
<keyword evidence="2" id="KW-1133">Transmembrane helix</keyword>
<gene>
    <name evidence="4" type="ORF">OR16_27789</name>
</gene>
<evidence type="ECO:0000259" key="3">
    <source>
        <dbReference type="Pfam" id="PF00892"/>
    </source>
</evidence>
<feature type="transmembrane region" description="Helical" evidence="2">
    <location>
        <begin position="133"/>
        <end position="150"/>
    </location>
</feature>
<reference evidence="4 5" key="1">
    <citation type="journal article" date="2012" name="J. Bacteriol.">
        <title>De Novo Genome Project of Cupriavidus basilensis OR16.</title>
        <authorList>
            <person name="Cserhati M."/>
            <person name="Kriszt B."/>
            <person name="Szoboszlay S."/>
            <person name="Toth A."/>
            <person name="Szabo I."/>
            <person name="Tancsics A."/>
            <person name="Nagy I."/>
            <person name="Horvath B."/>
            <person name="Nagy I."/>
            <person name="Kukolya J."/>
        </authorList>
    </citation>
    <scope>NUCLEOTIDE SEQUENCE [LARGE SCALE GENOMIC DNA]</scope>
    <source>
        <strain evidence="4 5">OR16</strain>
    </source>
</reference>
<evidence type="ECO:0000256" key="1">
    <source>
        <dbReference type="SAM" id="MobiDB-lite"/>
    </source>
</evidence>
<dbReference type="EMBL" id="AHJE01000073">
    <property type="protein sequence ID" value="EHP40099.1"/>
    <property type="molecule type" value="Genomic_DNA"/>
</dbReference>
<organism evidence="4 5">
    <name type="scientific">Cupriavidus basilensis OR16</name>
    <dbReference type="NCBI Taxonomy" id="1127483"/>
    <lineage>
        <taxon>Bacteria</taxon>
        <taxon>Pseudomonadati</taxon>
        <taxon>Pseudomonadota</taxon>
        <taxon>Betaproteobacteria</taxon>
        <taxon>Burkholderiales</taxon>
        <taxon>Burkholderiaceae</taxon>
        <taxon>Cupriavidus</taxon>
    </lineage>
</organism>
<feature type="transmembrane region" description="Helical" evidence="2">
    <location>
        <begin position="45"/>
        <end position="67"/>
    </location>
</feature>
<protein>
    <recommendedName>
        <fullName evidence="3">EamA domain-containing protein</fullName>
    </recommendedName>
</protein>
<dbReference type="Proteomes" id="UP000005808">
    <property type="component" value="Unassembled WGS sequence"/>
</dbReference>
<feature type="transmembrane region" description="Helical" evidence="2">
    <location>
        <begin position="79"/>
        <end position="98"/>
    </location>
</feature>
<dbReference type="AlphaFoldDB" id="H1SBJ8"/>
<comment type="caution">
    <text evidence="4">The sequence shown here is derived from an EMBL/GenBank/DDBJ whole genome shotgun (WGS) entry which is preliminary data.</text>
</comment>